<evidence type="ECO:0000313" key="1">
    <source>
        <dbReference type="EMBL" id="KAF3431641.1"/>
    </source>
</evidence>
<accession>A0A8K0DMV0</accession>
<comment type="caution">
    <text evidence="1">The sequence shown here is derived from an EMBL/GenBank/DDBJ whole genome shotgun (WGS) entry which is preliminary data.</text>
</comment>
<reference evidence="1" key="1">
    <citation type="submission" date="2020-03" db="EMBL/GenBank/DDBJ databases">
        <title>A high-quality chromosome-level genome assembly of a woody plant with both climbing and erect habits, Rhamnella rubrinervis.</title>
        <authorList>
            <person name="Lu Z."/>
            <person name="Yang Y."/>
            <person name="Zhu X."/>
            <person name="Sun Y."/>
        </authorList>
    </citation>
    <scope>NUCLEOTIDE SEQUENCE</scope>
    <source>
        <strain evidence="1">BYM</strain>
        <tissue evidence="1">Leaf</tissue>
    </source>
</reference>
<evidence type="ECO:0000313" key="2">
    <source>
        <dbReference type="Proteomes" id="UP000796880"/>
    </source>
</evidence>
<dbReference type="Proteomes" id="UP000796880">
    <property type="component" value="Unassembled WGS sequence"/>
</dbReference>
<organism evidence="1 2">
    <name type="scientific">Rhamnella rubrinervis</name>
    <dbReference type="NCBI Taxonomy" id="2594499"/>
    <lineage>
        <taxon>Eukaryota</taxon>
        <taxon>Viridiplantae</taxon>
        <taxon>Streptophyta</taxon>
        <taxon>Embryophyta</taxon>
        <taxon>Tracheophyta</taxon>
        <taxon>Spermatophyta</taxon>
        <taxon>Magnoliopsida</taxon>
        <taxon>eudicotyledons</taxon>
        <taxon>Gunneridae</taxon>
        <taxon>Pentapetalae</taxon>
        <taxon>rosids</taxon>
        <taxon>fabids</taxon>
        <taxon>Rosales</taxon>
        <taxon>Rhamnaceae</taxon>
        <taxon>rhamnoid group</taxon>
        <taxon>Rhamneae</taxon>
        <taxon>Rhamnella</taxon>
    </lineage>
</organism>
<name>A0A8K0DMV0_9ROSA</name>
<protein>
    <submittedName>
        <fullName evidence="1">Uncharacterized protein</fullName>
    </submittedName>
</protein>
<dbReference type="AlphaFoldDB" id="A0A8K0DMV0"/>
<gene>
    <name evidence="1" type="ORF">FNV43_RR26372</name>
</gene>
<proteinExistence type="predicted"/>
<sequence length="67" mass="7540">MITVNGEGRLEFLVLRLMRKLGPNLAGMKALEWASTLALERNLVPSLWLCESLFTVKAIISEEESYS</sequence>
<keyword evidence="2" id="KW-1185">Reference proteome</keyword>
<dbReference type="EMBL" id="VOIH02000012">
    <property type="protein sequence ID" value="KAF3431641.1"/>
    <property type="molecule type" value="Genomic_DNA"/>
</dbReference>